<gene>
    <name evidence="1" type="ORF">DC363_16610</name>
</gene>
<keyword evidence="2" id="KW-1185">Reference proteome</keyword>
<evidence type="ECO:0000313" key="1">
    <source>
        <dbReference type="EMBL" id="PVA05174.1"/>
    </source>
</evidence>
<dbReference type="EMBL" id="QCYG01000038">
    <property type="protein sequence ID" value="PVA05174.1"/>
    <property type="molecule type" value="Genomic_DNA"/>
</dbReference>
<evidence type="ECO:0000313" key="2">
    <source>
        <dbReference type="Proteomes" id="UP000244817"/>
    </source>
</evidence>
<dbReference type="Proteomes" id="UP000244817">
    <property type="component" value="Unassembled WGS sequence"/>
</dbReference>
<sequence>MDDLFITGEDRLIVDTHQKLASELEMKNLEMMH</sequence>
<organism evidence="1 2">
    <name type="scientific">Thalassorhabdomicrobium marinisediminis</name>
    <dbReference type="NCBI Taxonomy" id="2170577"/>
    <lineage>
        <taxon>Bacteria</taxon>
        <taxon>Pseudomonadati</taxon>
        <taxon>Pseudomonadota</taxon>
        <taxon>Alphaproteobacteria</taxon>
        <taxon>Rhodobacterales</taxon>
        <taxon>Paracoccaceae</taxon>
        <taxon>Thalassorhabdomicrobium</taxon>
    </lineage>
</organism>
<reference evidence="1 2" key="1">
    <citation type="submission" date="2018-04" db="EMBL/GenBank/DDBJ databases">
        <title>Pelagivirga bohaiensis gen. nov., sp. nov., a bacterium isolated from the Bohai Sea.</title>
        <authorList>
            <person name="Ji X."/>
        </authorList>
    </citation>
    <scope>NUCLEOTIDE SEQUENCE [LARGE SCALE GENOMIC DNA]</scope>
    <source>
        <strain evidence="1 2">BH-SD16</strain>
    </source>
</reference>
<comment type="caution">
    <text evidence="1">The sequence shown here is derived from an EMBL/GenBank/DDBJ whole genome shotgun (WGS) entry which is preliminary data.</text>
</comment>
<name>A0A2T7FSM5_9RHOB</name>
<accession>A0A2T7FSM5</accession>
<protein>
    <submittedName>
        <fullName evidence="1">Uncharacterized protein</fullName>
    </submittedName>
</protein>
<proteinExistence type="predicted"/>
<dbReference type="AlphaFoldDB" id="A0A2T7FSM5"/>